<name>A0AAN8X614_HALRR</name>
<protein>
    <submittedName>
        <fullName evidence="1">Uncharacterized protein</fullName>
    </submittedName>
</protein>
<accession>A0AAN8X614</accession>
<evidence type="ECO:0000313" key="2">
    <source>
        <dbReference type="Proteomes" id="UP001381693"/>
    </source>
</evidence>
<proteinExistence type="predicted"/>
<organism evidence="1 2">
    <name type="scientific">Halocaridina rubra</name>
    <name type="common">Hawaiian red shrimp</name>
    <dbReference type="NCBI Taxonomy" id="373956"/>
    <lineage>
        <taxon>Eukaryota</taxon>
        <taxon>Metazoa</taxon>
        <taxon>Ecdysozoa</taxon>
        <taxon>Arthropoda</taxon>
        <taxon>Crustacea</taxon>
        <taxon>Multicrustacea</taxon>
        <taxon>Malacostraca</taxon>
        <taxon>Eumalacostraca</taxon>
        <taxon>Eucarida</taxon>
        <taxon>Decapoda</taxon>
        <taxon>Pleocyemata</taxon>
        <taxon>Caridea</taxon>
        <taxon>Atyoidea</taxon>
        <taxon>Atyidae</taxon>
        <taxon>Halocaridina</taxon>
    </lineage>
</organism>
<dbReference type="AlphaFoldDB" id="A0AAN8X614"/>
<gene>
    <name evidence="1" type="ORF">SK128_002323</name>
</gene>
<evidence type="ECO:0000313" key="1">
    <source>
        <dbReference type="EMBL" id="KAK7072694.1"/>
    </source>
</evidence>
<dbReference type="Proteomes" id="UP001381693">
    <property type="component" value="Unassembled WGS sequence"/>
</dbReference>
<feature type="non-terminal residue" evidence="1">
    <location>
        <position position="1"/>
    </location>
</feature>
<dbReference type="EMBL" id="JAXCGZ010013369">
    <property type="protein sequence ID" value="KAK7072694.1"/>
    <property type="molecule type" value="Genomic_DNA"/>
</dbReference>
<reference evidence="1 2" key="1">
    <citation type="submission" date="2023-11" db="EMBL/GenBank/DDBJ databases">
        <title>Halocaridina rubra genome assembly.</title>
        <authorList>
            <person name="Smith C."/>
        </authorList>
    </citation>
    <scope>NUCLEOTIDE SEQUENCE [LARGE SCALE GENOMIC DNA]</scope>
    <source>
        <strain evidence="1">EP-1</strain>
        <tissue evidence="1">Whole</tissue>
    </source>
</reference>
<sequence length="168" mass="17321">HAGPLTQWSGDVRWHRGVTGVGEKSRRRRVASRRSSLGGSVAGITPKFLPPPRRQLQVVMVAGEPLCVGKEGGGRVTARADGATLHNPLASSGDERTSDEVSFCGVGAATRAQGQRASVGEPQFTRWGLLLVLRGLLLLHLLSQLHRASQLASTSGDGGGGGGGVGGS</sequence>
<comment type="caution">
    <text evidence="1">The sequence shown here is derived from an EMBL/GenBank/DDBJ whole genome shotgun (WGS) entry which is preliminary data.</text>
</comment>
<keyword evidence="2" id="KW-1185">Reference proteome</keyword>